<protein>
    <submittedName>
        <fullName evidence="1">Uncharacterized protein</fullName>
    </submittedName>
</protein>
<evidence type="ECO:0000313" key="1">
    <source>
        <dbReference type="EMBL" id="KAF7319224.1"/>
    </source>
</evidence>
<organism evidence="1 2">
    <name type="scientific">Mycena chlorophos</name>
    <name type="common">Agaric fungus</name>
    <name type="synonym">Agaricus chlorophos</name>
    <dbReference type="NCBI Taxonomy" id="658473"/>
    <lineage>
        <taxon>Eukaryota</taxon>
        <taxon>Fungi</taxon>
        <taxon>Dikarya</taxon>
        <taxon>Basidiomycota</taxon>
        <taxon>Agaricomycotina</taxon>
        <taxon>Agaricomycetes</taxon>
        <taxon>Agaricomycetidae</taxon>
        <taxon>Agaricales</taxon>
        <taxon>Marasmiineae</taxon>
        <taxon>Mycenaceae</taxon>
        <taxon>Mycena</taxon>
    </lineage>
</organism>
<proteinExistence type="predicted"/>
<dbReference type="Proteomes" id="UP000613580">
    <property type="component" value="Unassembled WGS sequence"/>
</dbReference>
<evidence type="ECO:0000313" key="2">
    <source>
        <dbReference type="Proteomes" id="UP000613580"/>
    </source>
</evidence>
<sequence>MDEYRRPTVSSIRRTSVPVREAVATFAGAELRLPHGFADLSADAWAANQARMVPQFSGNKFPRPIHDRVFLDVTQEQFISDLDWDCMGTIYQPMYNRMVLILVCPDQTVSPDHWRWLDSSWNRCLADEKRTDVVSLVLEPGLAL</sequence>
<dbReference type="EMBL" id="JACAZE010000003">
    <property type="protein sequence ID" value="KAF7319224.1"/>
    <property type="molecule type" value="Genomic_DNA"/>
</dbReference>
<keyword evidence="2" id="KW-1185">Reference proteome</keyword>
<name>A0A8H6WNY2_MYCCL</name>
<reference evidence="1" key="1">
    <citation type="submission" date="2020-05" db="EMBL/GenBank/DDBJ databases">
        <title>Mycena genomes resolve the evolution of fungal bioluminescence.</title>
        <authorList>
            <person name="Tsai I.J."/>
        </authorList>
    </citation>
    <scope>NUCLEOTIDE SEQUENCE</scope>
    <source>
        <strain evidence="1">110903Hualien_Pintung</strain>
    </source>
</reference>
<dbReference type="AlphaFoldDB" id="A0A8H6WNY2"/>
<comment type="caution">
    <text evidence="1">The sequence shown here is derived from an EMBL/GenBank/DDBJ whole genome shotgun (WGS) entry which is preliminary data.</text>
</comment>
<gene>
    <name evidence="1" type="ORF">HMN09_00259700</name>
</gene>
<accession>A0A8H6WNY2</accession>